<evidence type="ECO:0000313" key="3">
    <source>
        <dbReference type="EMBL" id="KKK93040.1"/>
    </source>
</evidence>
<keyword evidence="2" id="KW-0812">Transmembrane</keyword>
<accession>A0A0F9A4F0</accession>
<feature type="transmembrane region" description="Helical" evidence="2">
    <location>
        <begin position="59"/>
        <end position="81"/>
    </location>
</feature>
<dbReference type="AlphaFoldDB" id="A0A0F9A4F0"/>
<keyword evidence="1" id="KW-0175">Coiled coil</keyword>
<feature type="coiled-coil region" evidence="1">
    <location>
        <begin position="175"/>
        <end position="237"/>
    </location>
</feature>
<name>A0A0F9A4F0_9ZZZZ</name>
<evidence type="ECO:0000256" key="1">
    <source>
        <dbReference type="SAM" id="Coils"/>
    </source>
</evidence>
<organism evidence="3">
    <name type="scientific">marine sediment metagenome</name>
    <dbReference type="NCBI Taxonomy" id="412755"/>
    <lineage>
        <taxon>unclassified sequences</taxon>
        <taxon>metagenomes</taxon>
        <taxon>ecological metagenomes</taxon>
    </lineage>
</organism>
<feature type="transmembrane region" description="Helical" evidence="2">
    <location>
        <begin position="126"/>
        <end position="148"/>
    </location>
</feature>
<proteinExistence type="predicted"/>
<keyword evidence="2" id="KW-1133">Transmembrane helix</keyword>
<gene>
    <name evidence="3" type="ORF">LCGC14_2696870</name>
</gene>
<sequence>MTDNVLNFYSNVERIVNGLVTLIVNVFMFGVTTLAPLAAPIAPAFSVYKALSERLGTPFPIAIAGAIAIEITGMFISKTAIGCHNWNSARNKNEPIAPKSLAIAMATVFFVVVLILSLTIELRPELAIWVYPGFVLIAICVYVSLAIANNLAEWTKTKADEAALRNERTGLNVEIKQAKIDLETVRDNISLAQQTATDNATEVQHLMDEINIQAAKLEALTVKEAKLLSDIVQLQKQRKSEKSAIATGAPTATGDNTTEQARTILTEIRRNGMEISGAELGRRLGKSGTLGRKLKNELWAEAVIKSETIAQPNGQMEAN</sequence>
<reference evidence="3" key="1">
    <citation type="journal article" date="2015" name="Nature">
        <title>Complex archaea that bridge the gap between prokaryotes and eukaryotes.</title>
        <authorList>
            <person name="Spang A."/>
            <person name="Saw J.H."/>
            <person name="Jorgensen S.L."/>
            <person name="Zaremba-Niedzwiedzka K."/>
            <person name="Martijn J."/>
            <person name="Lind A.E."/>
            <person name="van Eijk R."/>
            <person name="Schleper C."/>
            <person name="Guy L."/>
            <person name="Ettema T.J."/>
        </authorList>
    </citation>
    <scope>NUCLEOTIDE SEQUENCE</scope>
</reference>
<keyword evidence="2" id="KW-0472">Membrane</keyword>
<feature type="transmembrane region" description="Helical" evidence="2">
    <location>
        <begin position="101"/>
        <end position="120"/>
    </location>
</feature>
<protein>
    <submittedName>
        <fullName evidence="3">Uncharacterized protein</fullName>
    </submittedName>
</protein>
<dbReference type="EMBL" id="LAZR01047946">
    <property type="protein sequence ID" value="KKK93040.1"/>
    <property type="molecule type" value="Genomic_DNA"/>
</dbReference>
<evidence type="ECO:0000256" key="2">
    <source>
        <dbReference type="SAM" id="Phobius"/>
    </source>
</evidence>
<comment type="caution">
    <text evidence="3">The sequence shown here is derived from an EMBL/GenBank/DDBJ whole genome shotgun (WGS) entry which is preliminary data.</text>
</comment>
<feature type="transmembrane region" description="Helical" evidence="2">
    <location>
        <begin position="15"/>
        <end position="39"/>
    </location>
</feature>